<feature type="chain" id="PRO_5034635225" evidence="7">
    <location>
        <begin position="22"/>
        <end position="384"/>
    </location>
</feature>
<gene>
    <name evidence="10" type="ORF">I9W82_001644</name>
</gene>
<reference evidence="10 11" key="1">
    <citation type="submission" date="2020-12" db="EMBL/GenBank/DDBJ databases">
        <title>Effect of drift, selection, and recombination on the evolution of hybrid genomes in Candida yeast pathogens.</title>
        <authorList>
            <person name="Mixao V."/>
            <person name="Ksiezopolska E."/>
            <person name="Saus E."/>
            <person name="Boekhout T."/>
            <person name="Gacser A."/>
            <person name="Gabaldon T."/>
        </authorList>
    </citation>
    <scope>NUCLEOTIDE SEQUENCE [LARGE SCALE GENOMIC DNA]</scope>
    <source>
        <strain evidence="10 11">BP57</strain>
    </source>
</reference>
<keyword evidence="4 6" id="KW-0862">Zinc</keyword>
<dbReference type="AlphaFoldDB" id="A0A8H8DBF1"/>
<dbReference type="InterPro" id="IPR001305">
    <property type="entry name" value="HSP_DnaJ_Cys-rich_dom"/>
</dbReference>
<keyword evidence="7" id="KW-0732">Signal</keyword>
<evidence type="ECO:0000256" key="7">
    <source>
        <dbReference type="SAM" id="SignalP"/>
    </source>
</evidence>
<dbReference type="GO" id="GO:0030544">
    <property type="term" value="F:Hsp70 protein binding"/>
    <property type="evidence" value="ECO:0007669"/>
    <property type="project" value="InterPro"/>
</dbReference>
<dbReference type="Gene3D" id="1.10.287.110">
    <property type="entry name" value="DnaJ domain"/>
    <property type="match status" value="1"/>
</dbReference>
<dbReference type="GO" id="GO:0008270">
    <property type="term" value="F:zinc ion binding"/>
    <property type="evidence" value="ECO:0007669"/>
    <property type="project" value="UniProtKB-KW"/>
</dbReference>
<dbReference type="OrthoDB" id="550424at2759"/>
<dbReference type="PROSITE" id="PS00636">
    <property type="entry name" value="DNAJ_1"/>
    <property type="match status" value="1"/>
</dbReference>
<dbReference type="PROSITE" id="PS51188">
    <property type="entry name" value="ZF_CR"/>
    <property type="match status" value="1"/>
</dbReference>
<keyword evidence="3 6" id="KW-0863">Zinc-finger</keyword>
<comment type="caution">
    <text evidence="10">The sequence shown here is derived from an EMBL/GenBank/DDBJ whole genome shotgun (WGS) entry which is preliminary data.</text>
</comment>
<dbReference type="Pfam" id="PF00684">
    <property type="entry name" value="DnaJ_CXXCXGXG"/>
    <property type="match status" value="1"/>
</dbReference>
<evidence type="ECO:0000259" key="9">
    <source>
        <dbReference type="PROSITE" id="PS51188"/>
    </source>
</evidence>
<dbReference type="EMBL" id="JAEOAQ010000002">
    <property type="protein sequence ID" value="KAG5419764.1"/>
    <property type="molecule type" value="Genomic_DNA"/>
</dbReference>
<dbReference type="SUPFAM" id="SSF57938">
    <property type="entry name" value="DnaJ/Hsp40 cysteine-rich domain"/>
    <property type="match status" value="1"/>
</dbReference>
<feature type="zinc finger region" description="CR-type" evidence="6">
    <location>
        <begin position="149"/>
        <end position="231"/>
    </location>
</feature>
<evidence type="ECO:0000256" key="3">
    <source>
        <dbReference type="ARBA" id="ARBA00022771"/>
    </source>
</evidence>
<keyword evidence="5" id="KW-0143">Chaperone</keyword>
<evidence type="ECO:0000256" key="2">
    <source>
        <dbReference type="ARBA" id="ARBA00022737"/>
    </source>
</evidence>
<dbReference type="InterPro" id="IPR002939">
    <property type="entry name" value="DnaJ_C"/>
</dbReference>
<evidence type="ECO:0000259" key="8">
    <source>
        <dbReference type="PROSITE" id="PS50076"/>
    </source>
</evidence>
<dbReference type="Proteomes" id="UP000669133">
    <property type="component" value="Unassembled WGS sequence"/>
</dbReference>
<dbReference type="InterPro" id="IPR036410">
    <property type="entry name" value="HSP_DnaJ_Cys-rich_dom_sf"/>
</dbReference>
<dbReference type="CDD" id="cd06257">
    <property type="entry name" value="DnaJ"/>
    <property type="match status" value="1"/>
</dbReference>
<dbReference type="PANTHER" id="PTHR43888">
    <property type="entry name" value="DNAJ-LIKE-2, ISOFORM A-RELATED"/>
    <property type="match status" value="1"/>
</dbReference>
<keyword evidence="1 6" id="KW-0479">Metal-binding</keyword>
<organism evidence="10 11">
    <name type="scientific">Candida metapsilosis</name>
    <dbReference type="NCBI Taxonomy" id="273372"/>
    <lineage>
        <taxon>Eukaryota</taxon>
        <taxon>Fungi</taxon>
        <taxon>Dikarya</taxon>
        <taxon>Ascomycota</taxon>
        <taxon>Saccharomycotina</taxon>
        <taxon>Pichiomycetes</taxon>
        <taxon>Debaryomycetaceae</taxon>
        <taxon>Candida/Lodderomyces clade</taxon>
        <taxon>Candida</taxon>
    </lineage>
</organism>
<accession>A0A8H8DBF1</accession>
<evidence type="ECO:0000256" key="5">
    <source>
        <dbReference type="ARBA" id="ARBA00023186"/>
    </source>
</evidence>
<dbReference type="InterPro" id="IPR036869">
    <property type="entry name" value="J_dom_sf"/>
</dbReference>
<protein>
    <submittedName>
        <fullName evidence="10">SCJ1</fullName>
    </submittedName>
</protein>
<name>A0A8H8DBF1_9ASCO</name>
<dbReference type="InterPro" id="IPR008971">
    <property type="entry name" value="HSP40/DnaJ_pept-bd"/>
</dbReference>
<feature type="domain" description="J" evidence="8">
    <location>
        <begin position="24"/>
        <end position="89"/>
    </location>
</feature>
<dbReference type="CDD" id="cd10747">
    <property type="entry name" value="DnaJ_C"/>
    <property type="match status" value="1"/>
</dbReference>
<dbReference type="InterPro" id="IPR044713">
    <property type="entry name" value="DNJA1/2-like"/>
</dbReference>
<evidence type="ECO:0000256" key="4">
    <source>
        <dbReference type="ARBA" id="ARBA00022833"/>
    </source>
</evidence>
<proteinExistence type="predicted"/>
<dbReference type="InterPro" id="IPR001623">
    <property type="entry name" value="DnaJ_domain"/>
</dbReference>
<dbReference type="SMART" id="SM00271">
    <property type="entry name" value="DnaJ"/>
    <property type="match status" value="1"/>
</dbReference>
<evidence type="ECO:0000256" key="1">
    <source>
        <dbReference type="ARBA" id="ARBA00022723"/>
    </source>
</evidence>
<dbReference type="GO" id="GO:0006457">
    <property type="term" value="P:protein folding"/>
    <property type="evidence" value="ECO:0007669"/>
    <property type="project" value="InterPro"/>
</dbReference>
<dbReference type="InterPro" id="IPR018253">
    <property type="entry name" value="DnaJ_domain_CS"/>
</dbReference>
<evidence type="ECO:0000313" key="11">
    <source>
        <dbReference type="Proteomes" id="UP000669133"/>
    </source>
</evidence>
<evidence type="ECO:0000313" key="10">
    <source>
        <dbReference type="EMBL" id="KAG5419764.1"/>
    </source>
</evidence>
<keyword evidence="11" id="KW-1185">Reference proteome</keyword>
<dbReference type="Gene3D" id="2.10.230.10">
    <property type="entry name" value="Heat shock protein DnaJ, cysteine-rich domain"/>
    <property type="match status" value="1"/>
</dbReference>
<dbReference type="GO" id="GO:0051082">
    <property type="term" value="F:unfolded protein binding"/>
    <property type="evidence" value="ECO:0007669"/>
    <property type="project" value="InterPro"/>
</dbReference>
<dbReference type="Pfam" id="PF00226">
    <property type="entry name" value="DnaJ"/>
    <property type="match status" value="1"/>
</dbReference>
<dbReference type="PROSITE" id="PS50076">
    <property type="entry name" value="DNAJ_2"/>
    <property type="match status" value="1"/>
</dbReference>
<dbReference type="GeneID" id="93650273"/>
<dbReference type="Pfam" id="PF01556">
    <property type="entry name" value="DnaJ_C"/>
    <property type="match status" value="1"/>
</dbReference>
<dbReference type="SUPFAM" id="SSF49493">
    <property type="entry name" value="HSP40/DnaJ peptide-binding domain"/>
    <property type="match status" value="2"/>
</dbReference>
<feature type="signal peptide" evidence="7">
    <location>
        <begin position="1"/>
        <end position="21"/>
    </location>
</feature>
<dbReference type="PRINTS" id="PR00625">
    <property type="entry name" value="JDOMAIN"/>
</dbReference>
<dbReference type="FunFam" id="2.10.230.10:FF:000001">
    <property type="entry name" value="DnaJ subfamily A member 2"/>
    <property type="match status" value="1"/>
</dbReference>
<dbReference type="RefSeq" id="XP_067548880.1">
    <property type="nucleotide sequence ID" value="XM_067690412.1"/>
</dbReference>
<dbReference type="CDD" id="cd10719">
    <property type="entry name" value="DnaJ_zf"/>
    <property type="match status" value="1"/>
</dbReference>
<feature type="domain" description="CR-type" evidence="9">
    <location>
        <begin position="149"/>
        <end position="231"/>
    </location>
</feature>
<dbReference type="Gene3D" id="2.60.260.20">
    <property type="entry name" value="Urease metallochaperone UreE, N-terminal domain"/>
    <property type="match status" value="2"/>
</dbReference>
<sequence>MQYRFLLSTILLVSLLSFTIAKKNFYQILGVDKSASDKEIKSAYRQLTLKYHPDKNPGDEEAHDKFIEIGEAYEVLSDATKRKNYDTFGDPNGQPQQPHFDFGDMFGQFFGGGGHAGGAGGGRGGQPQVKRGNDANVDVHLSLKDFYRGKLVAFDVAMQNDCHECDGTGSRDKQRHTCDKCQGTGTIIVQHQLAPGFSQQIRMACDVCGGSGKTVKHACKSCNGEGVVRGPRHYDVHLERGQNRDSSIRLEGEGDKNPQWVPGDLIVRFREKFVESWGYRRIGHNLYRTEVLSLKEALQGGWERHVPFLGDDDEDDEYKEVVLKRGKGESVMDGQIEIVKGYGMPLVTDHDEEERFGDLFVEYKVVIPGGGDTKSKGGIKKDEL</sequence>
<evidence type="ECO:0000256" key="6">
    <source>
        <dbReference type="PROSITE-ProRule" id="PRU00546"/>
    </source>
</evidence>
<dbReference type="SUPFAM" id="SSF46565">
    <property type="entry name" value="Chaperone J-domain"/>
    <property type="match status" value="1"/>
</dbReference>
<keyword evidence="2" id="KW-0677">Repeat</keyword>